<dbReference type="InterPro" id="IPR001296">
    <property type="entry name" value="Glyco_trans_1"/>
</dbReference>
<feature type="domain" description="Glycosyltransferase subfamily 4-like N-terminal" evidence="3">
    <location>
        <begin position="14"/>
        <end position="157"/>
    </location>
</feature>
<feature type="domain" description="Glycosyl transferase family 1" evidence="2">
    <location>
        <begin position="187"/>
        <end position="348"/>
    </location>
</feature>
<dbReference type="EMBL" id="CP064981">
    <property type="protein sequence ID" value="QQR93151.1"/>
    <property type="molecule type" value="Genomic_DNA"/>
</dbReference>
<accession>A0A7T9DKU8</accession>
<proteinExistence type="predicted"/>
<sequence>MRILHVANHTIPCVGGIENAVWGSARVQSLEGHKVEIATFNTCTSGKSSLPTHEMKEDILFHRFPQTKISSFYRFPISWKFIALAQKADIVHVHGFGGWLDQLLVMRPFLPGKLVVTTHGGIFHTPHRHSLKKVYLGWLNRMGKGIDMLICGSQNDYAQYPHIGKRQQVLLDGVLVESLLDLPTGKKSSNHLMFVGRLSENKQVNRILDALALLKKKHPKLKLHVVGEDWEGLQKGLETKTKQLGLEKNVTFHGKLSDAELESIYLQSDFFVSASTYEGFGMSVIEAMAAGSTPILNAIPTFKEFVGEKSQRGWIVDFSDAEAASQMIEKAIRTPAKKLSSMQKNAREYATQFDWNLVAKKQLDIYAELLHK</sequence>
<dbReference type="PANTHER" id="PTHR46401">
    <property type="entry name" value="GLYCOSYLTRANSFERASE WBBK-RELATED"/>
    <property type="match status" value="1"/>
</dbReference>
<dbReference type="Gene3D" id="3.40.50.2000">
    <property type="entry name" value="Glycogen Phosphorylase B"/>
    <property type="match status" value="2"/>
</dbReference>
<dbReference type="GO" id="GO:0016757">
    <property type="term" value="F:glycosyltransferase activity"/>
    <property type="evidence" value="ECO:0007669"/>
    <property type="project" value="InterPro"/>
</dbReference>
<organism evidence="4">
    <name type="scientific">Candidatus Iainarchaeum sp</name>
    <dbReference type="NCBI Taxonomy" id="3101447"/>
    <lineage>
        <taxon>Archaea</taxon>
        <taxon>Candidatus Iainarchaeota</taxon>
        <taxon>Candidatus Iainarchaeia</taxon>
        <taxon>Candidatus Iainarchaeales</taxon>
        <taxon>Candidatus Iainarchaeaceae</taxon>
        <taxon>Candidatus Iainarchaeum</taxon>
    </lineage>
</organism>
<dbReference type="InterPro" id="IPR028098">
    <property type="entry name" value="Glyco_trans_4-like_N"/>
</dbReference>
<dbReference type="Pfam" id="PF00534">
    <property type="entry name" value="Glycos_transf_1"/>
    <property type="match status" value="1"/>
</dbReference>
<evidence type="ECO:0000313" key="4">
    <source>
        <dbReference type="EMBL" id="QQR93151.1"/>
    </source>
</evidence>
<reference evidence="4" key="1">
    <citation type="submission" date="2020-11" db="EMBL/GenBank/DDBJ databases">
        <title>Connecting structure to function with the recovery of over 1000 high-quality activated sludge metagenome-assembled genomes encoding full-length rRNA genes using long-read sequencing.</title>
        <authorList>
            <person name="Singleton C.M."/>
            <person name="Petriglieri F."/>
            <person name="Kristensen J.M."/>
            <person name="Kirkegaard R.H."/>
            <person name="Michaelsen T.Y."/>
            <person name="Andersen M.H."/>
            <person name="Karst S.M."/>
            <person name="Dueholm M.S."/>
            <person name="Nielsen P.H."/>
            <person name="Albertsen M."/>
        </authorList>
    </citation>
    <scope>NUCLEOTIDE SEQUENCE</scope>
    <source>
        <strain evidence="4">Fred_18-Q3-R57-64_BAT3C.431</strain>
    </source>
</reference>
<gene>
    <name evidence="4" type="ORF">IPJ89_02850</name>
</gene>
<evidence type="ECO:0000256" key="1">
    <source>
        <dbReference type="ARBA" id="ARBA00022679"/>
    </source>
</evidence>
<name>A0A7T9DKU8_9ARCH</name>
<protein>
    <submittedName>
        <fullName evidence="4">Glycosyltransferase family 4 protein</fullName>
    </submittedName>
</protein>
<dbReference type="Proteomes" id="UP000596004">
    <property type="component" value="Chromosome"/>
</dbReference>
<evidence type="ECO:0000259" key="2">
    <source>
        <dbReference type="Pfam" id="PF00534"/>
    </source>
</evidence>
<dbReference type="SUPFAM" id="SSF53756">
    <property type="entry name" value="UDP-Glycosyltransferase/glycogen phosphorylase"/>
    <property type="match status" value="1"/>
</dbReference>
<dbReference type="AlphaFoldDB" id="A0A7T9DKU8"/>
<evidence type="ECO:0000259" key="3">
    <source>
        <dbReference type="Pfam" id="PF13439"/>
    </source>
</evidence>
<dbReference type="Pfam" id="PF13439">
    <property type="entry name" value="Glyco_transf_4"/>
    <property type="match status" value="1"/>
</dbReference>
<keyword evidence="1 4" id="KW-0808">Transferase</keyword>
<dbReference type="CDD" id="cd03801">
    <property type="entry name" value="GT4_PimA-like"/>
    <property type="match status" value="1"/>
</dbReference>
<dbReference type="PANTHER" id="PTHR46401:SF2">
    <property type="entry name" value="GLYCOSYLTRANSFERASE WBBK-RELATED"/>
    <property type="match status" value="1"/>
</dbReference>